<keyword evidence="2" id="KW-1185">Reference proteome</keyword>
<dbReference type="Proteomes" id="UP001358586">
    <property type="component" value="Chromosome 12"/>
</dbReference>
<organism evidence="1 2">
    <name type="scientific">Gossypium arboreum</name>
    <name type="common">Tree cotton</name>
    <name type="synonym">Gossypium nanking</name>
    <dbReference type="NCBI Taxonomy" id="29729"/>
    <lineage>
        <taxon>Eukaryota</taxon>
        <taxon>Viridiplantae</taxon>
        <taxon>Streptophyta</taxon>
        <taxon>Embryophyta</taxon>
        <taxon>Tracheophyta</taxon>
        <taxon>Spermatophyta</taxon>
        <taxon>Magnoliopsida</taxon>
        <taxon>eudicotyledons</taxon>
        <taxon>Gunneridae</taxon>
        <taxon>Pentapetalae</taxon>
        <taxon>rosids</taxon>
        <taxon>malvids</taxon>
        <taxon>Malvales</taxon>
        <taxon>Malvaceae</taxon>
        <taxon>Malvoideae</taxon>
        <taxon>Gossypium</taxon>
    </lineage>
</organism>
<sequence length="198" mass="22840">MGDFNAILSFADKQSPCTKGKRCSLFGGFVDSCELQDLVFSGLAFTWQRGGTFVRLDRALENDAWMTSFPQALVSHLPYVKSDHRPILLSTRPDLNMDKGRPFIFLTGWTKHNNCSTFVKDKWTFASNMADSLNKFTTYVKDWNKDVYGFLGSHKRQLMRELNNIEKALERIDSSFLARKQMEVRDELKNVLNHEDLL</sequence>
<dbReference type="EMBL" id="JARKNE010000012">
    <property type="protein sequence ID" value="KAK5776656.1"/>
    <property type="molecule type" value="Genomic_DNA"/>
</dbReference>
<dbReference type="PANTHER" id="PTHR33710">
    <property type="entry name" value="BNAC02G09200D PROTEIN"/>
    <property type="match status" value="1"/>
</dbReference>
<gene>
    <name evidence="1" type="ORF">PVK06_044616</name>
</gene>
<evidence type="ECO:0000313" key="2">
    <source>
        <dbReference type="Proteomes" id="UP001358586"/>
    </source>
</evidence>
<dbReference type="InterPro" id="IPR036691">
    <property type="entry name" value="Endo/exonu/phosph_ase_sf"/>
</dbReference>
<dbReference type="SUPFAM" id="SSF56219">
    <property type="entry name" value="DNase I-like"/>
    <property type="match status" value="1"/>
</dbReference>
<proteinExistence type="predicted"/>
<accession>A0ABR0MRP0</accession>
<dbReference type="Gene3D" id="3.60.10.10">
    <property type="entry name" value="Endonuclease/exonuclease/phosphatase"/>
    <property type="match status" value="1"/>
</dbReference>
<evidence type="ECO:0008006" key="3">
    <source>
        <dbReference type="Google" id="ProtNLM"/>
    </source>
</evidence>
<dbReference type="PANTHER" id="PTHR33710:SF77">
    <property type="entry name" value="DNASE I-LIKE SUPERFAMILY PROTEIN"/>
    <property type="match status" value="1"/>
</dbReference>
<evidence type="ECO:0000313" key="1">
    <source>
        <dbReference type="EMBL" id="KAK5776656.1"/>
    </source>
</evidence>
<name>A0ABR0MRP0_GOSAR</name>
<protein>
    <recommendedName>
        <fullName evidence="3">Reverse transcriptase</fullName>
    </recommendedName>
</protein>
<reference evidence="1 2" key="1">
    <citation type="submission" date="2023-03" db="EMBL/GenBank/DDBJ databases">
        <title>WGS of Gossypium arboreum.</title>
        <authorList>
            <person name="Yu D."/>
        </authorList>
    </citation>
    <scope>NUCLEOTIDE SEQUENCE [LARGE SCALE GENOMIC DNA]</scope>
    <source>
        <tissue evidence="1">Leaf</tissue>
    </source>
</reference>
<comment type="caution">
    <text evidence="1">The sequence shown here is derived from an EMBL/GenBank/DDBJ whole genome shotgun (WGS) entry which is preliminary data.</text>
</comment>